<dbReference type="SMART" id="SM00967">
    <property type="entry name" value="SpoU_sub_bind"/>
    <property type="match status" value="1"/>
</dbReference>
<accession>A0A9D2H9H1</accession>
<dbReference type="InterPro" id="IPR029028">
    <property type="entry name" value="Alpha/beta_knot_MTases"/>
</dbReference>
<dbReference type="SUPFAM" id="SSF75217">
    <property type="entry name" value="alpha/beta knot"/>
    <property type="match status" value="1"/>
</dbReference>
<dbReference type="PANTHER" id="PTHR46429">
    <property type="entry name" value="23S RRNA (GUANOSINE-2'-O-)-METHYLTRANSFERASE RLMB"/>
    <property type="match status" value="1"/>
</dbReference>
<dbReference type="CDD" id="cd18103">
    <property type="entry name" value="SpoU-like_RlmB"/>
    <property type="match status" value="1"/>
</dbReference>
<dbReference type="GO" id="GO:0005829">
    <property type="term" value="C:cytosol"/>
    <property type="evidence" value="ECO:0007669"/>
    <property type="project" value="TreeGrafter"/>
</dbReference>
<evidence type="ECO:0000259" key="4">
    <source>
        <dbReference type="SMART" id="SM00967"/>
    </source>
</evidence>
<reference evidence="5" key="1">
    <citation type="journal article" date="2021" name="PeerJ">
        <title>Extensive microbial diversity within the chicken gut microbiome revealed by metagenomics and culture.</title>
        <authorList>
            <person name="Gilroy R."/>
            <person name="Ravi A."/>
            <person name="Getino M."/>
            <person name="Pursley I."/>
            <person name="Horton D.L."/>
            <person name="Alikhan N.F."/>
            <person name="Baker D."/>
            <person name="Gharbi K."/>
            <person name="Hall N."/>
            <person name="Watson M."/>
            <person name="Adriaenssens E.M."/>
            <person name="Foster-Nyarko E."/>
            <person name="Jarju S."/>
            <person name="Secka A."/>
            <person name="Antonio M."/>
            <person name="Oren A."/>
            <person name="Chaudhuri R.R."/>
            <person name="La Ragione R."/>
            <person name="Hildebrand F."/>
            <person name="Pallen M.J."/>
        </authorList>
    </citation>
    <scope>NUCLEOTIDE SEQUENCE</scope>
    <source>
        <strain evidence="5">ChiSjej2B20-11307</strain>
    </source>
</reference>
<keyword evidence="3" id="KW-0808">Transferase</keyword>
<dbReference type="Proteomes" id="UP000824223">
    <property type="component" value="Unassembled WGS sequence"/>
</dbReference>
<dbReference type="InterPro" id="IPR029064">
    <property type="entry name" value="Ribosomal_eL30-like_sf"/>
</dbReference>
<dbReference type="EMBL" id="DXAK01000005">
    <property type="protein sequence ID" value="HJA05735.1"/>
    <property type="molecule type" value="Genomic_DNA"/>
</dbReference>
<keyword evidence="2" id="KW-0489">Methyltransferase</keyword>
<dbReference type="Gene3D" id="3.30.1330.30">
    <property type="match status" value="1"/>
</dbReference>
<comment type="similarity">
    <text evidence="1">Belongs to the class IV-like SAM-binding methyltransferase superfamily. RNA methyltransferase TrmH family.</text>
</comment>
<dbReference type="Gene3D" id="3.40.1280.10">
    <property type="match status" value="1"/>
</dbReference>
<evidence type="ECO:0000313" key="5">
    <source>
        <dbReference type="EMBL" id="HJA05735.1"/>
    </source>
</evidence>
<evidence type="ECO:0000256" key="3">
    <source>
        <dbReference type="ARBA" id="ARBA00022679"/>
    </source>
</evidence>
<dbReference type="InterPro" id="IPR029026">
    <property type="entry name" value="tRNA_m1G_MTases_N"/>
</dbReference>
<dbReference type="GO" id="GO:0032259">
    <property type="term" value="P:methylation"/>
    <property type="evidence" value="ECO:0007669"/>
    <property type="project" value="UniProtKB-KW"/>
</dbReference>
<feature type="domain" description="RNA 2-O ribose methyltransferase substrate binding" evidence="4">
    <location>
        <begin position="23"/>
        <end position="98"/>
    </location>
</feature>
<dbReference type="SUPFAM" id="SSF55315">
    <property type="entry name" value="L30e-like"/>
    <property type="match status" value="1"/>
</dbReference>
<dbReference type="NCBIfam" id="TIGR00186">
    <property type="entry name" value="rRNA_methyl_3"/>
    <property type="match status" value="1"/>
</dbReference>
<dbReference type="GO" id="GO:0008173">
    <property type="term" value="F:RNA methyltransferase activity"/>
    <property type="evidence" value="ECO:0007669"/>
    <property type="project" value="InterPro"/>
</dbReference>
<proteinExistence type="inferred from homology"/>
<organism evidence="5 6">
    <name type="scientific">Candidatus Mediterraneibacter pullicola</name>
    <dbReference type="NCBI Taxonomy" id="2838682"/>
    <lineage>
        <taxon>Bacteria</taxon>
        <taxon>Bacillati</taxon>
        <taxon>Bacillota</taxon>
        <taxon>Clostridia</taxon>
        <taxon>Lachnospirales</taxon>
        <taxon>Lachnospiraceae</taxon>
        <taxon>Mediterraneibacter</taxon>
    </lineage>
</organism>
<evidence type="ECO:0000256" key="1">
    <source>
        <dbReference type="ARBA" id="ARBA00007228"/>
    </source>
</evidence>
<dbReference type="InterPro" id="IPR013123">
    <property type="entry name" value="SpoU_subst-bd"/>
</dbReference>
<dbReference type="PANTHER" id="PTHR46429:SF1">
    <property type="entry name" value="23S RRNA (GUANOSINE-2'-O-)-METHYLTRANSFERASE RLMB"/>
    <property type="match status" value="1"/>
</dbReference>
<comment type="caution">
    <text evidence="5">The sequence shown here is derived from an EMBL/GenBank/DDBJ whole genome shotgun (WGS) entry which is preliminary data.</text>
</comment>
<dbReference type="Pfam" id="PF00588">
    <property type="entry name" value="SpoU_methylase"/>
    <property type="match status" value="1"/>
</dbReference>
<dbReference type="Pfam" id="PF08032">
    <property type="entry name" value="SpoU_sub_bind"/>
    <property type="match status" value="1"/>
</dbReference>
<protein>
    <submittedName>
        <fullName evidence="5">23S rRNA (Guanosine(2251)-2'-O)-methyltransferase RlmB</fullName>
    </submittedName>
</protein>
<dbReference type="InterPro" id="IPR004441">
    <property type="entry name" value="rRNA_MeTrfase_TrmH"/>
</dbReference>
<dbReference type="InterPro" id="IPR001537">
    <property type="entry name" value="SpoU_MeTrfase"/>
</dbReference>
<dbReference type="GO" id="GO:0003723">
    <property type="term" value="F:RNA binding"/>
    <property type="evidence" value="ECO:0007669"/>
    <property type="project" value="InterPro"/>
</dbReference>
<evidence type="ECO:0000256" key="2">
    <source>
        <dbReference type="ARBA" id="ARBA00022603"/>
    </source>
</evidence>
<evidence type="ECO:0000313" key="6">
    <source>
        <dbReference type="Proteomes" id="UP000824223"/>
    </source>
</evidence>
<dbReference type="FunFam" id="3.40.1280.10:FF:000008">
    <property type="entry name" value="Group 3 RNA methyltransferase TrmH"/>
    <property type="match status" value="1"/>
</dbReference>
<sequence length="262" mass="28757">MQENYNFQKDSEKIRRDHEHTLVIEGRNAVLEAFRSGRTIDKVFVLDGCQDGPVRTIVREAKKHGSILNFVGKERLSQLTQTGRHQGVIAYAAAYDYAEVEDMLKLAEERGEDPFLILLDGIEDPHNLGAIIRTANIAGAHGVIIPKRRAAGLTATVAKTSAGALNYTPVAKVTNLVKTMDELKKKGIWFVCADMDGEPMYQLNLKGSIGLVIGNEGEGVSRLVRESCDFTAGIPMRGEITSLNASVACGVLAYEIVRQRMQ</sequence>
<name>A0A9D2H9H1_9FIRM</name>
<dbReference type="AlphaFoldDB" id="A0A9D2H9H1"/>
<dbReference type="GO" id="GO:0006396">
    <property type="term" value="P:RNA processing"/>
    <property type="evidence" value="ECO:0007669"/>
    <property type="project" value="InterPro"/>
</dbReference>
<gene>
    <name evidence="5" type="primary">rlmB</name>
    <name evidence="5" type="ORF">H9798_01105</name>
</gene>
<reference evidence="5" key="2">
    <citation type="submission" date="2021-04" db="EMBL/GenBank/DDBJ databases">
        <authorList>
            <person name="Gilroy R."/>
        </authorList>
    </citation>
    <scope>NUCLEOTIDE SEQUENCE</scope>
    <source>
        <strain evidence="5">ChiSjej2B20-11307</strain>
    </source>
</reference>